<dbReference type="EMBL" id="CACSLK010027773">
    <property type="protein sequence ID" value="CAA0829395.1"/>
    <property type="molecule type" value="Genomic_DNA"/>
</dbReference>
<gene>
    <name evidence="2" type="ORF">SHERM_24970</name>
</gene>
<dbReference type="InterPro" id="IPR004158">
    <property type="entry name" value="DUF247_pln"/>
</dbReference>
<dbReference type="Proteomes" id="UP001153555">
    <property type="component" value="Unassembled WGS sequence"/>
</dbReference>
<sequence length="445" mass="51371">MEIGSSSQQKRSTTTDHMSIEIVNDDNLLSSIKQKLLCAPPSHSVYRVPKHLCKEHEESYYPALVSIGPFHRGRENLKATEGQNWQYFNTLLYREPNTEQILDGFVKALRNAEQKAREFYGEKITMSSDEFAEMLLLDGCFIIELFLEFYFKNLRRREDPFFTSQDFIRRLRCDLILFENQLPFFVLDQIFRLVHIPKHLRVPSLFVLASRFFKKIIQGDRAQFDNDEYAPHTHHLLDLIRQHYLPTIVEAEVLSSGGEAIVPQATQLSAIGIRVERAISESPANISLIKGKLEIPPLEINAYSEILFRNLVAMEYCDPHCTKHFTSYVVLMKGLVRSRRDARLLRGKEILVGVHEKEGMIVQFFQRLVNEDLNEKDFYYKGTCEGISEYQKRGDGGGVCWKNVRQVYHTSHLGIVGLSLVVLFLVVLFTGGLIVAVYFLSHQFQ</sequence>
<name>A0A9N7NGM8_STRHE</name>
<dbReference type="PANTHER" id="PTHR31170">
    <property type="entry name" value="BNAC04G53230D PROTEIN"/>
    <property type="match status" value="1"/>
</dbReference>
<evidence type="ECO:0000313" key="3">
    <source>
        <dbReference type="Proteomes" id="UP001153555"/>
    </source>
</evidence>
<keyword evidence="1" id="KW-1133">Transmembrane helix</keyword>
<protein>
    <submittedName>
        <fullName evidence="2">Uncharacterized protein</fullName>
    </submittedName>
</protein>
<organism evidence="2 3">
    <name type="scientific">Striga hermonthica</name>
    <name type="common">Purple witchweed</name>
    <name type="synonym">Buchnera hermonthica</name>
    <dbReference type="NCBI Taxonomy" id="68872"/>
    <lineage>
        <taxon>Eukaryota</taxon>
        <taxon>Viridiplantae</taxon>
        <taxon>Streptophyta</taxon>
        <taxon>Embryophyta</taxon>
        <taxon>Tracheophyta</taxon>
        <taxon>Spermatophyta</taxon>
        <taxon>Magnoliopsida</taxon>
        <taxon>eudicotyledons</taxon>
        <taxon>Gunneridae</taxon>
        <taxon>Pentapetalae</taxon>
        <taxon>asterids</taxon>
        <taxon>lamiids</taxon>
        <taxon>Lamiales</taxon>
        <taxon>Orobanchaceae</taxon>
        <taxon>Buchnereae</taxon>
        <taxon>Striga</taxon>
    </lineage>
</organism>
<dbReference type="AlphaFoldDB" id="A0A9N7NGM8"/>
<dbReference type="Pfam" id="PF03140">
    <property type="entry name" value="DUF247"/>
    <property type="match status" value="1"/>
</dbReference>
<feature type="transmembrane region" description="Helical" evidence="1">
    <location>
        <begin position="413"/>
        <end position="440"/>
    </location>
</feature>
<keyword evidence="3" id="KW-1185">Reference proteome</keyword>
<evidence type="ECO:0000313" key="2">
    <source>
        <dbReference type="EMBL" id="CAA0829395.1"/>
    </source>
</evidence>
<dbReference type="PANTHER" id="PTHR31170:SF17">
    <property type="match status" value="1"/>
</dbReference>
<keyword evidence="1" id="KW-0812">Transmembrane</keyword>
<dbReference type="OrthoDB" id="1378449at2759"/>
<proteinExistence type="predicted"/>
<reference evidence="2" key="1">
    <citation type="submission" date="2019-12" db="EMBL/GenBank/DDBJ databases">
        <authorList>
            <person name="Scholes J."/>
        </authorList>
    </citation>
    <scope>NUCLEOTIDE SEQUENCE</scope>
</reference>
<keyword evidence="1" id="KW-0472">Membrane</keyword>
<comment type="caution">
    <text evidence="2">The sequence shown here is derived from an EMBL/GenBank/DDBJ whole genome shotgun (WGS) entry which is preliminary data.</text>
</comment>
<accession>A0A9N7NGM8</accession>
<evidence type="ECO:0000256" key="1">
    <source>
        <dbReference type="SAM" id="Phobius"/>
    </source>
</evidence>